<dbReference type="OrthoDB" id="2058863at2"/>
<reference evidence="1 2" key="1">
    <citation type="submission" date="2016-08" db="EMBL/GenBank/DDBJ databases">
        <title>A new outlook on sporulation: Clostridium algidixylanolyticum.</title>
        <authorList>
            <person name="Poppleton D.I."/>
            <person name="Gribaldo S."/>
        </authorList>
    </citation>
    <scope>NUCLEOTIDE SEQUENCE [LARGE SCALE GENOMIC DNA]</scope>
    <source>
        <strain evidence="1 2">SPL73</strain>
    </source>
</reference>
<keyword evidence="2" id="KW-1185">Reference proteome</keyword>
<name>A0A419STE9_9FIRM</name>
<dbReference type="RefSeq" id="WP_120198480.1">
    <property type="nucleotide sequence ID" value="NZ_MCIA01000034.1"/>
</dbReference>
<dbReference type="AlphaFoldDB" id="A0A419STE9"/>
<comment type="caution">
    <text evidence="1">The sequence shown here is derived from an EMBL/GenBank/DDBJ whole genome shotgun (WGS) entry which is preliminary data.</text>
</comment>
<gene>
    <name evidence="1" type="ORF">BET01_09860</name>
</gene>
<sequence length="59" mass="7038">MRRSLFRKILRLEDKKNVTSAEKKILSKRKGKILIPEKYYIEVITNVPGRQAIVEYFDN</sequence>
<evidence type="ECO:0000313" key="2">
    <source>
        <dbReference type="Proteomes" id="UP000284277"/>
    </source>
</evidence>
<evidence type="ECO:0000313" key="1">
    <source>
        <dbReference type="EMBL" id="RKD28520.1"/>
    </source>
</evidence>
<protein>
    <submittedName>
        <fullName evidence="1">Uncharacterized protein</fullName>
    </submittedName>
</protein>
<dbReference type="EMBL" id="MCIA01000034">
    <property type="protein sequence ID" value="RKD28520.1"/>
    <property type="molecule type" value="Genomic_DNA"/>
</dbReference>
<dbReference type="Proteomes" id="UP000284277">
    <property type="component" value="Unassembled WGS sequence"/>
</dbReference>
<accession>A0A419STE9</accession>
<organism evidence="1 2">
    <name type="scientific">Lacrimispora algidixylanolytica</name>
    <dbReference type="NCBI Taxonomy" id="94868"/>
    <lineage>
        <taxon>Bacteria</taxon>
        <taxon>Bacillati</taxon>
        <taxon>Bacillota</taxon>
        <taxon>Clostridia</taxon>
        <taxon>Lachnospirales</taxon>
        <taxon>Lachnospiraceae</taxon>
        <taxon>Lacrimispora</taxon>
    </lineage>
</organism>
<proteinExistence type="predicted"/>